<accession>A0A2W5K6V2</accession>
<name>A0A2W5K6V2_ANCNO</name>
<dbReference type="Gene3D" id="1.10.10.60">
    <property type="entry name" value="Homeodomain-like"/>
    <property type="match status" value="1"/>
</dbReference>
<protein>
    <submittedName>
        <fullName evidence="5">AraC family transcriptional regulator</fullName>
    </submittedName>
</protein>
<dbReference type="Proteomes" id="UP000249577">
    <property type="component" value="Unassembled WGS sequence"/>
</dbReference>
<dbReference type="Pfam" id="PF12833">
    <property type="entry name" value="HTH_18"/>
    <property type="match status" value="1"/>
</dbReference>
<feature type="domain" description="HTH araC/xylS-type" evidence="4">
    <location>
        <begin position="158"/>
        <end position="256"/>
    </location>
</feature>
<evidence type="ECO:0000256" key="1">
    <source>
        <dbReference type="ARBA" id="ARBA00023015"/>
    </source>
</evidence>
<dbReference type="InterPro" id="IPR018060">
    <property type="entry name" value="HTH_AraC"/>
</dbReference>
<comment type="caution">
    <text evidence="5">The sequence shown here is derived from an EMBL/GenBank/DDBJ whole genome shotgun (WGS) entry which is preliminary data.</text>
</comment>
<reference evidence="5 6" key="1">
    <citation type="submission" date="2017-08" db="EMBL/GenBank/DDBJ databases">
        <title>Infants hospitalized years apart are colonized by the same room-sourced microbial strains.</title>
        <authorList>
            <person name="Brooks B."/>
            <person name="Olm M.R."/>
            <person name="Firek B.A."/>
            <person name="Baker R."/>
            <person name="Thomas B.C."/>
            <person name="Morowitz M.J."/>
            <person name="Banfield J.F."/>
        </authorList>
    </citation>
    <scope>NUCLEOTIDE SEQUENCE [LARGE SCALE GENOMIC DNA]</scope>
    <source>
        <strain evidence="5">S2_005_003_R2_43</strain>
    </source>
</reference>
<dbReference type="PROSITE" id="PS01124">
    <property type="entry name" value="HTH_ARAC_FAMILY_2"/>
    <property type="match status" value="1"/>
</dbReference>
<dbReference type="AlphaFoldDB" id="A0A2W5K6V2"/>
<gene>
    <name evidence="5" type="ORF">DI565_14515</name>
</gene>
<dbReference type="EMBL" id="QFPN01000008">
    <property type="protein sequence ID" value="PZQ12896.1"/>
    <property type="molecule type" value="Genomic_DNA"/>
</dbReference>
<evidence type="ECO:0000256" key="2">
    <source>
        <dbReference type="ARBA" id="ARBA00023125"/>
    </source>
</evidence>
<dbReference type="PANTHER" id="PTHR46796">
    <property type="entry name" value="HTH-TYPE TRANSCRIPTIONAL ACTIVATOR RHAS-RELATED"/>
    <property type="match status" value="1"/>
</dbReference>
<proteinExistence type="predicted"/>
<dbReference type="PROSITE" id="PS00041">
    <property type="entry name" value="HTH_ARAC_FAMILY_1"/>
    <property type="match status" value="1"/>
</dbReference>
<dbReference type="InterPro" id="IPR018062">
    <property type="entry name" value="HTH_AraC-typ_CS"/>
</dbReference>
<dbReference type="GO" id="GO:0003700">
    <property type="term" value="F:DNA-binding transcription factor activity"/>
    <property type="evidence" value="ECO:0007669"/>
    <property type="project" value="InterPro"/>
</dbReference>
<evidence type="ECO:0000256" key="3">
    <source>
        <dbReference type="ARBA" id="ARBA00023163"/>
    </source>
</evidence>
<sequence length="259" mass="27132">MYVSAAVDDAPPAPLWRLSGGVTFFAGTLDRNALHEHGAPVYLAGLAGPFGLKIGDGRWRSCRTALVPAGTPHELDLGGDPVAVLYAEPSLGAAPALARLVADAEEEGGALIGRAGETALFRALWEDRGALSWADEALADVVGFAGARAGRPLDARVARAAGLLEEAEPDALVSVAAAAGVSNLSVSRLQHLFLAETGVSFRRYRSWIRMRRAIGEIVAGATFTQAAHAAGYADQPHFAHDFRRTFGAPASRSLSGVRR</sequence>
<evidence type="ECO:0000313" key="6">
    <source>
        <dbReference type="Proteomes" id="UP000249577"/>
    </source>
</evidence>
<organism evidence="5 6">
    <name type="scientific">Ancylobacter novellus</name>
    <name type="common">Thiobacillus novellus</name>
    <dbReference type="NCBI Taxonomy" id="921"/>
    <lineage>
        <taxon>Bacteria</taxon>
        <taxon>Pseudomonadati</taxon>
        <taxon>Pseudomonadota</taxon>
        <taxon>Alphaproteobacteria</taxon>
        <taxon>Hyphomicrobiales</taxon>
        <taxon>Xanthobacteraceae</taxon>
        <taxon>Ancylobacter</taxon>
    </lineage>
</organism>
<keyword evidence="1" id="KW-0805">Transcription regulation</keyword>
<keyword evidence="3" id="KW-0804">Transcription</keyword>
<dbReference type="InterPro" id="IPR050204">
    <property type="entry name" value="AraC_XylS_family_regulators"/>
</dbReference>
<keyword evidence="2" id="KW-0238">DNA-binding</keyword>
<evidence type="ECO:0000259" key="4">
    <source>
        <dbReference type="PROSITE" id="PS01124"/>
    </source>
</evidence>
<dbReference type="GO" id="GO:0043565">
    <property type="term" value="F:sequence-specific DNA binding"/>
    <property type="evidence" value="ECO:0007669"/>
    <property type="project" value="InterPro"/>
</dbReference>
<evidence type="ECO:0000313" key="5">
    <source>
        <dbReference type="EMBL" id="PZQ12896.1"/>
    </source>
</evidence>
<dbReference type="SMART" id="SM00342">
    <property type="entry name" value="HTH_ARAC"/>
    <property type="match status" value="1"/>
</dbReference>